<dbReference type="Gene3D" id="2.60.40.4370">
    <property type="match status" value="1"/>
</dbReference>
<dbReference type="Proteomes" id="UP001175228">
    <property type="component" value="Unassembled WGS sequence"/>
</dbReference>
<comment type="caution">
    <text evidence="1">The sequence shown here is derived from an EMBL/GenBank/DDBJ whole genome shotgun (WGS) entry which is preliminary data.</text>
</comment>
<keyword evidence="2" id="KW-1185">Reference proteome</keyword>
<sequence>PMMSLCPSYHQVTQFAPDDDYKEEEEITYITLELGNVEPSLIPSCGSYHLGLDTPMPFLQLAGTVLK</sequence>
<dbReference type="AlphaFoldDB" id="A0AA39PU67"/>
<proteinExistence type="predicted"/>
<organism evidence="1 2">
    <name type="scientific">Armillaria luteobubalina</name>
    <dbReference type="NCBI Taxonomy" id="153913"/>
    <lineage>
        <taxon>Eukaryota</taxon>
        <taxon>Fungi</taxon>
        <taxon>Dikarya</taxon>
        <taxon>Basidiomycota</taxon>
        <taxon>Agaricomycotina</taxon>
        <taxon>Agaricomycetes</taxon>
        <taxon>Agaricomycetidae</taxon>
        <taxon>Agaricales</taxon>
        <taxon>Marasmiineae</taxon>
        <taxon>Physalacriaceae</taxon>
        <taxon>Armillaria</taxon>
    </lineage>
</organism>
<feature type="non-terminal residue" evidence="1">
    <location>
        <position position="1"/>
    </location>
</feature>
<name>A0AA39PU67_9AGAR</name>
<protein>
    <submittedName>
        <fullName evidence="1">Uncharacterized protein</fullName>
    </submittedName>
</protein>
<evidence type="ECO:0000313" key="2">
    <source>
        <dbReference type="Proteomes" id="UP001175228"/>
    </source>
</evidence>
<dbReference type="EMBL" id="JAUEPU010000036">
    <property type="protein sequence ID" value="KAK0489861.1"/>
    <property type="molecule type" value="Genomic_DNA"/>
</dbReference>
<accession>A0AA39PU67</accession>
<feature type="non-terminal residue" evidence="1">
    <location>
        <position position="67"/>
    </location>
</feature>
<reference evidence="1" key="1">
    <citation type="submission" date="2023-06" db="EMBL/GenBank/DDBJ databases">
        <authorList>
            <consortium name="Lawrence Berkeley National Laboratory"/>
            <person name="Ahrendt S."/>
            <person name="Sahu N."/>
            <person name="Indic B."/>
            <person name="Wong-Bajracharya J."/>
            <person name="Merenyi Z."/>
            <person name="Ke H.-M."/>
            <person name="Monk M."/>
            <person name="Kocsube S."/>
            <person name="Drula E."/>
            <person name="Lipzen A."/>
            <person name="Balint B."/>
            <person name="Henrissat B."/>
            <person name="Andreopoulos B."/>
            <person name="Martin F.M."/>
            <person name="Harder C.B."/>
            <person name="Rigling D."/>
            <person name="Ford K.L."/>
            <person name="Foster G.D."/>
            <person name="Pangilinan J."/>
            <person name="Papanicolaou A."/>
            <person name="Barry K."/>
            <person name="LaButti K."/>
            <person name="Viragh M."/>
            <person name="Koriabine M."/>
            <person name="Yan M."/>
            <person name="Riley R."/>
            <person name="Champramary S."/>
            <person name="Plett K.L."/>
            <person name="Tsai I.J."/>
            <person name="Slot J."/>
            <person name="Sipos G."/>
            <person name="Plett J."/>
            <person name="Nagy L.G."/>
            <person name="Grigoriev I.V."/>
        </authorList>
    </citation>
    <scope>NUCLEOTIDE SEQUENCE</scope>
    <source>
        <strain evidence="1">HWK02</strain>
    </source>
</reference>
<gene>
    <name evidence="1" type="ORF">EDD18DRAFT_1052487</name>
</gene>
<evidence type="ECO:0000313" key="1">
    <source>
        <dbReference type="EMBL" id="KAK0489861.1"/>
    </source>
</evidence>